<dbReference type="HOGENOM" id="CLU_1990363_0_0_5"/>
<dbReference type="EMBL" id="AAMO01000012">
    <property type="protein sequence ID" value="EAQ01625.1"/>
    <property type="molecule type" value="Genomic_DNA"/>
</dbReference>
<dbReference type="Gene3D" id="4.10.520.10">
    <property type="entry name" value="IHF-like DNA-binding proteins"/>
    <property type="match status" value="1"/>
</dbReference>
<dbReference type="AlphaFoldDB" id="A3U2Q1"/>
<feature type="region of interest" description="Disordered" evidence="3">
    <location>
        <begin position="105"/>
        <end position="125"/>
    </location>
</feature>
<dbReference type="GO" id="GO:0003677">
    <property type="term" value="F:DNA binding"/>
    <property type="evidence" value="ECO:0007669"/>
    <property type="project" value="UniProtKB-KW"/>
</dbReference>
<evidence type="ECO:0008006" key="6">
    <source>
        <dbReference type="Google" id="ProtNLM"/>
    </source>
</evidence>
<feature type="region of interest" description="Disordered" evidence="3">
    <location>
        <begin position="1"/>
        <end position="36"/>
    </location>
</feature>
<gene>
    <name evidence="4" type="ORF">OB2597_04273</name>
</gene>
<dbReference type="RefSeq" id="WP_009805104.1">
    <property type="nucleotide sequence ID" value="NZ_CH724131.1"/>
</dbReference>
<comment type="similarity">
    <text evidence="1">Belongs to the bacterial histone-like protein family.</text>
</comment>
<dbReference type="STRING" id="252305.OB2597_04273"/>
<dbReference type="GO" id="GO:0030527">
    <property type="term" value="F:structural constituent of chromatin"/>
    <property type="evidence" value="ECO:0007669"/>
    <property type="project" value="InterPro"/>
</dbReference>
<dbReference type="Proteomes" id="UP000004318">
    <property type="component" value="Unassembled WGS sequence"/>
</dbReference>
<dbReference type="InterPro" id="IPR010992">
    <property type="entry name" value="IHF-like_DNA-bd_dom_sf"/>
</dbReference>
<comment type="caution">
    <text evidence="4">The sequence shown here is derived from an EMBL/GenBank/DDBJ whole genome shotgun (WGS) entry which is preliminary data.</text>
</comment>
<keyword evidence="5" id="KW-1185">Reference proteome</keyword>
<dbReference type="SUPFAM" id="SSF47729">
    <property type="entry name" value="IHF-like DNA-binding proteins"/>
    <property type="match status" value="1"/>
</dbReference>
<accession>A3U2Q1</accession>
<dbReference type="Pfam" id="PF00216">
    <property type="entry name" value="Bac_DNA_binding"/>
    <property type="match status" value="1"/>
</dbReference>
<dbReference type="InterPro" id="IPR000119">
    <property type="entry name" value="Hist_DNA-bd"/>
</dbReference>
<evidence type="ECO:0000256" key="2">
    <source>
        <dbReference type="ARBA" id="ARBA00023125"/>
    </source>
</evidence>
<organism evidence="4 5">
    <name type="scientific">Pseudooceanicola batsensis (strain ATCC BAA-863 / DSM 15984 / KCTC 12145 / HTCC2597)</name>
    <name type="common">Oceanicola batsensis</name>
    <dbReference type="NCBI Taxonomy" id="252305"/>
    <lineage>
        <taxon>Bacteria</taxon>
        <taxon>Pseudomonadati</taxon>
        <taxon>Pseudomonadota</taxon>
        <taxon>Alphaproteobacteria</taxon>
        <taxon>Rhodobacterales</taxon>
        <taxon>Paracoccaceae</taxon>
        <taxon>Pseudooceanicola</taxon>
    </lineage>
</organism>
<evidence type="ECO:0000313" key="5">
    <source>
        <dbReference type="Proteomes" id="UP000004318"/>
    </source>
</evidence>
<sequence>MASRKSDSPEASSAADLAAPPLNPAGRPEPEVPDDFRMKDLLAAVTDAGGLKRSKVRAVTEEVLRQLGVALGQGRAVSLPGLGKIKTKRAKTVGGRRVLELRVRQDAGTAEPAKGRADGVAEGGD</sequence>
<evidence type="ECO:0000313" key="4">
    <source>
        <dbReference type="EMBL" id="EAQ01625.1"/>
    </source>
</evidence>
<evidence type="ECO:0000256" key="1">
    <source>
        <dbReference type="ARBA" id="ARBA00010529"/>
    </source>
</evidence>
<keyword evidence="2" id="KW-0238">DNA-binding</keyword>
<reference evidence="4 5" key="1">
    <citation type="journal article" date="2010" name="J. Bacteriol.">
        <title>Genome sequences of Oceanicola granulosus HTCC2516(T) and Oceanicola batsensis HTCC2597(TDelta).</title>
        <authorList>
            <person name="Thrash J.C."/>
            <person name="Cho J.C."/>
            <person name="Vergin K.L."/>
            <person name="Giovannoni S.J."/>
        </authorList>
    </citation>
    <scope>NUCLEOTIDE SEQUENCE [LARGE SCALE GENOMIC DNA]</scope>
    <source>
        <strain evidence="5">ATCC BAA-863 / DSM 15984 / KCTC 12145 / HTCC2597</strain>
    </source>
</reference>
<name>A3U2Q1_PSEBH</name>
<evidence type="ECO:0000256" key="3">
    <source>
        <dbReference type="SAM" id="MobiDB-lite"/>
    </source>
</evidence>
<feature type="compositionally biased region" description="Low complexity" evidence="3">
    <location>
        <begin position="9"/>
        <end position="20"/>
    </location>
</feature>
<protein>
    <recommendedName>
        <fullName evidence="6">DNA-binding protein HU</fullName>
    </recommendedName>
</protein>
<proteinExistence type="inferred from homology"/>